<accession>A0ABT9RJ78</accession>
<evidence type="ECO:0000256" key="1">
    <source>
        <dbReference type="SAM" id="MobiDB-lite"/>
    </source>
</evidence>
<name>A0ABT9RJ78_9ACTN</name>
<dbReference type="EMBL" id="JAUSRB010000002">
    <property type="protein sequence ID" value="MDP9869356.1"/>
    <property type="molecule type" value="Genomic_DNA"/>
</dbReference>
<dbReference type="Proteomes" id="UP001230426">
    <property type="component" value="Unassembled WGS sequence"/>
</dbReference>
<sequence length="47" mass="4921">MTPQRRLRVRGPAHDDGPSRRAGAGVVAAARLFRAEPRLSPEAAGAA</sequence>
<evidence type="ECO:0000313" key="3">
    <source>
        <dbReference type="Proteomes" id="UP001230426"/>
    </source>
</evidence>
<gene>
    <name evidence="2" type="ORF">J2S55_008622</name>
</gene>
<feature type="region of interest" description="Disordered" evidence="1">
    <location>
        <begin position="1"/>
        <end position="24"/>
    </location>
</feature>
<proteinExistence type="predicted"/>
<reference evidence="2 3" key="1">
    <citation type="submission" date="2023-07" db="EMBL/GenBank/DDBJ databases">
        <title>Sequencing the genomes of 1000 actinobacteria strains.</title>
        <authorList>
            <person name="Klenk H.-P."/>
        </authorList>
    </citation>
    <scope>NUCLEOTIDE SEQUENCE [LARGE SCALE GENOMIC DNA]</scope>
    <source>
        <strain evidence="2 3">DSM 44109</strain>
    </source>
</reference>
<comment type="caution">
    <text evidence="2">The sequence shown here is derived from an EMBL/GenBank/DDBJ whole genome shotgun (WGS) entry which is preliminary data.</text>
</comment>
<feature type="compositionally biased region" description="Basic residues" evidence="1">
    <location>
        <begin position="1"/>
        <end position="11"/>
    </location>
</feature>
<evidence type="ECO:0000313" key="2">
    <source>
        <dbReference type="EMBL" id="MDP9869356.1"/>
    </source>
</evidence>
<protein>
    <submittedName>
        <fullName evidence="2">Uncharacterized protein</fullName>
    </submittedName>
</protein>
<organism evidence="2 3">
    <name type="scientific">Streptosporangium brasiliense</name>
    <dbReference type="NCBI Taxonomy" id="47480"/>
    <lineage>
        <taxon>Bacteria</taxon>
        <taxon>Bacillati</taxon>
        <taxon>Actinomycetota</taxon>
        <taxon>Actinomycetes</taxon>
        <taxon>Streptosporangiales</taxon>
        <taxon>Streptosporangiaceae</taxon>
        <taxon>Streptosporangium</taxon>
    </lineage>
</organism>
<keyword evidence="3" id="KW-1185">Reference proteome</keyword>